<dbReference type="PROSITE" id="PS00332">
    <property type="entry name" value="SOD_CU_ZN_2"/>
    <property type="match status" value="1"/>
</dbReference>
<dbReference type="Pfam" id="PF00080">
    <property type="entry name" value="Sod_Cu"/>
    <property type="match status" value="1"/>
</dbReference>
<feature type="domain" description="Superoxide dismutase copper/zinc binding" evidence="6">
    <location>
        <begin position="55"/>
        <end position="201"/>
    </location>
</feature>
<keyword evidence="3" id="KW-0560">Oxidoreductase</keyword>
<comment type="catalytic activity">
    <reaction evidence="3">
        <text>2 superoxide + 2 H(+) = H2O2 + O2</text>
        <dbReference type="Rhea" id="RHEA:20696"/>
        <dbReference type="ChEBI" id="CHEBI:15378"/>
        <dbReference type="ChEBI" id="CHEBI:15379"/>
        <dbReference type="ChEBI" id="CHEBI:16240"/>
        <dbReference type="ChEBI" id="CHEBI:18421"/>
        <dbReference type="EC" id="1.15.1.1"/>
    </reaction>
</comment>
<name>A0A6N8GNN7_9MICC</name>
<dbReference type="Proteomes" id="UP000436989">
    <property type="component" value="Unassembled WGS sequence"/>
</dbReference>
<feature type="signal peptide" evidence="5">
    <location>
        <begin position="1"/>
        <end position="18"/>
    </location>
</feature>
<dbReference type="EMBL" id="WOGU01000018">
    <property type="protein sequence ID" value="MUN64701.1"/>
    <property type="molecule type" value="Genomic_DNA"/>
</dbReference>
<dbReference type="GO" id="GO:0004784">
    <property type="term" value="F:superoxide dismutase activity"/>
    <property type="evidence" value="ECO:0007669"/>
    <property type="project" value="UniProtKB-EC"/>
</dbReference>
<gene>
    <name evidence="7" type="ORF">GMA12_16400</name>
</gene>
<feature type="region of interest" description="Disordered" evidence="4">
    <location>
        <begin position="180"/>
        <end position="202"/>
    </location>
</feature>
<evidence type="ECO:0000256" key="1">
    <source>
        <dbReference type="ARBA" id="ARBA00010457"/>
    </source>
</evidence>
<dbReference type="InterPro" id="IPR001424">
    <property type="entry name" value="SOD_Cu_Zn_dom"/>
</dbReference>
<keyword evidence="8" id="KW-1185">Reference proteome</keyword>
<comment type="cofactor">
    <cofactor evidence="3">
        <name>Cu cation</name>
        <dbReference type="ChEBI" id="CHEBI:23378"/>
    </cofactor>
    <text evidence="3">Binds 1 copper ion per subunit.</text>
</comment>
<comment type="cofactor">
    <cofactor evidence="3">
        <name>Zn(2+)</name>
        <dbReference type="ChEBI" id="CHEBI:29105"/>
    </cofactor>
    <text evidence="3">Binds 1 zinc ion per subunit.</text>
</comment>
<dbReference type="GO" id="GO:0005507">
    <property type="term" value="F:copper ion binding"/>
    <property type="evidence" value="ECO:0007669"/>
    <property type="project" value="InterPro"/>
</dbReference>
<dbReference type="SUPFAM" id="SSF49329">
    <property type="entry name" value="Cu,Zn superoxide dismutase-like"/>
    <property type="match status" value="1"/>
</dbReference>
<keyword evidence="5" id="KW-0732">Signal</keyword>
<dbReference type="InterPro" id="IPR036423">
    <property type="entry name" value="SOD-like_Cu/Zn_dom_sf"/>
</dbReference>
<dbReference type="RefSeq" id="WP_156270582.1">
    <property type="nucleotide sequence ID" value="NZ_WOGU01000018.1"/>
</dbReference>
<evidence type="ECO:0000256" key="2">
    <source>
        <dbReference type="ARBA" id="ARBA00024900"/>
    </source>
</evidence>
<proteinExistence type="inferred from homology"/>
<dbReference type="InterPro" id="IPR024134">
    <property type="entry name" value="SOD_Cu/Zn_/chaperone"/>
</dbReference>
<dbReference type="InterPro" id="IPR018152">
    <property type="entry name" value="SOD_Cu/Zn_BS"/>
</dbReference>
<keyword evidence="3" id="KW-0479">Metal-binding</keyword>
<evidence type="ECO:0000313" key="8">
    <source>
        <dbReference type="Proteomes" id="UP000436989"/>
    </source>
</evidence>
<accession>A0A6N8GNN7</accession>
<comment type="caution">
    <text evidence="7">The sequence shown here is derived from an EMBL/GenBank/DDBJ whole genome shotgun (WGS) entry which is preliminary data.</text>
</comment>
<feature type="chain" id="PRO_5038611721" description="Superoxide dismutase [Cu-Zn]" evidence="5">
    <location>
        <begin position="19"/>
        <end position="202"/>
    </location>
</feature>
<evidence type="ECO:0000256" key="5">
    <source>
        <dbReference type="SAM" id="SignalP"/>
    </source>
</evidence>
<keyword evidence="3" id="KW-0862">Zinc</keyword>
<evidence type="ECO:0000259" key="6">
    <source>
        <dbReference type="Pfam" id="PF00080"/>
    </source>
</evidence>
<evidence type="ECO:0000313" key="7">
    <source>
        <dbReference type="EMBL" id="MUN64701.1"/>
    </source>
</evidence>
<dbReference type="PROSITE" id="PS51257">
    <property type="entry name" value="PROKAR_LIPOPROTEIN"/>
    <property type="match status" value="1"/>
</dbReference>
<organism evidence="7 8">
    <name type="scientific">Kocuria sediminis</name>
    <dbReference type="NCBI Taxonomy" id="1038857"/>
    <lineage>
        <taxon>Bacteria</taxon>
        <taxon>Bacillati</taxon>
        <taxon>Actinomycetota</taxon>
        <taxon>Actinomycetes</taxon>
        <taxon>Micrococcales</taxon>
        <taxon>Micrococcaceae</taxon>
        <taxon>Kocuria</taxon>
    </lineage>
</organism>
<evidence type="ECO:0000256" key="4">
    <source>
        <dbReference type="SAM" id="MobiDB-lite"/>
    </source>
</evidence>
<dbReference type="EC" id="1.15.1.1" evidence="3"/>
<comment type="function">
    <text evidence="2">Destroys radicals which are normally produced within the cells and which are toxic to biological systems. May play a role in favoring mycobacterial survival in phagocytes.</text>
</comment>
<sequence>MRRSALAAAAVPAALLLAGCGDGGGGAVVEESTAAAEAGAASRAVLRDAEGAEVGTVQFSEVSAGTEVVAEVEGLDPGFYGLHVHGIGLCETDSAAPEDPGTTGDFLSAGGHLGGDSADHPGHTGDLTSVYVTQDGLGFLTTVTDRFRVADLAADEDGSAVMLHSGPDNFANVPDRYAPEGPDESTLRTGDAGSRQACGVVE</sequence>
<dbReference type="AlphaFoldDB" id="A0A6N8GNN7"/>
<protein>
    <recommendedName>
        <fullName evidence="3">Superoxide dismutase [Cu-Zn]</fullName>
        <ecNumber evidence="3">1.15.1.1</ecNumber>
    </recommendedName>
</protein>
<dbReference type="PANTHER" id="PTHR10003">
    <property type="entry name" value="SUPEROXIDE DISMUTASE CU-ZN -RELATED"/>
    <property type="match status" value="1"/>
</dbReference>
<dbReference type="Gene3D" id="2.60.40.200">
    <property type="entry name" value="Superoxide dismutase, copper/zinc binding domain"/>
    <property type="match status" value="1"/>
</dbReference>
<reference evidence="7 8" key="1">
    <citation type="submission" date="2019-12" db="EMBL/GenBank/DDBJ databases">
        <authorList>
            <person name="Shi Y."/>
        </authorList>
    </citation>
    <scope>NUCLEOTIDE SEQUENCE [LARGE SCALE GENOMIC DNA]</scope>
    <source>
        <strain evidence="7 8">JCM 17929</strain>
    </source>
</reference>
<keyword evidence="3" id="KW-0186">Copper</keyword>
<comment type="similarity">
    <text evidence="1 3">Belongs to the Cu-Zn superoxide dismutase family.</text>
</comment>
<evidence type="ECO:0000256" key="3">
    <source>
        <dbReference type="RuleBase" id="RU000393"/>
    </source>
</evidence>